<name>A0A930YDU3_9ACTN</name>
<proteinExistence type="predicted"/>
<dbReference type="SUPFAM" id="SSF159888">
    <property type="entry name" value="YdhG-like"/>
    <property type="match status" value="1"/>
</dbReference>
<evidence type="ECO:0000313" key="2">
    <source>
        <dbReference type="EMBL" id="MBF4764636.1"/>
    </source>
</evidence>
<feature type="domain" description="YdhG-like" evidence="1">
    <location>
        <begin position="20"/>
        <end position="115"/>
    </location>
</feature>
<evidence type="ECO:0000259" key="1">
    <source>
        <dbReference type="Pfam" id="PF08818"/>
    </source>
</evidence>
<dbReference type="InterPro" id="IPR014922">
    <property type="entry name" value="YdhG-like"/>
</dbReference>
<gene>
    <name evidence="2" type="ORF">ISU07_16010</name>
</gene>
<organism evidence="2 3">
    <name type="scientific">Nocardioides islandensis</name>
    <dbReference type="NCBI Taxonomy" id="433663"/>
    <lineage>
        <taxon>Bacteria</taxon>
        <taxon>Bacillati</taxon>
        <taxon>Actinomycetota</taxon>
        <taxon>Actinomycetes</taxon>
        <taxon>Propionibacteriales</taxon>
        <taxon>Nocardioidaceae</taxon>
        <taxon>Nocardioides</taxon>
    </lineage>
</organism>
<comment type="caution">
    <text evidence="2">The sequence shown here is derived from an EMBL/GenBank/DDBJ whole genome shotgun (WGS) entry which is preliminary data.</text>
</comment>
<dbReference type="AlphaFoldDB" id="A0A930YDU3"/>
<protein>
    <submittedName>
        <fullName evidence="2">DUF1801 domain-containing protein</fullName>
    </submittedName>
</protein>
<dbReference type="Pfam" id="PF08818">
    <property type="entry name" value="DUF1801"/>
    <property type="match status" value="1"/>
</dbReference>
<keyword evidence="3" id="KW-1185">Reference proteome</keyword>
<dbReference type="RefSeq" id="WP_194707821.1">
    <property type="nucleotide sequence ID" value="NZ_JADKPN010000010.1"/>
</dbReference>
<dbReference type="EMBL" id="JADKPN010000010">
    <property type="protein sequence ID" value="MBF4764636.1"/>
    <property type="molecule type" value="Genomic_DNA"/>
</dbReference>
<accession>A0A930YDU3</accession>
<evidence type="ECO:0000313" key="3">
    <source>
        <dbReference type="Proteomes" id="UP000640489"/>
    </source>
</evidence>
<dbReference type="Gene3D" id="3.90.1150.200">
    <property type="match status" value="1"/>
</dbReference>
<dbReference type="Proteomes" id="UP000640489">
    <property type="component" value="Unassembled WGS sequence"/>
</dbReference>
<sequence length="120" mass="13253">MVQHDPDVDAWFDRYENPQKDLVLAVRDVVLAADPRIGECIKWQAPTFTYEGNIASFFPKAKKHVSLMFHTGASLPDPTGILDGDGATSRSLKVLDHDDLAEKSPAIQGLVHAWIEQRGG</sequence>
<reference evidence="2" key="1">
    <citation type="submission" date="2020-11" db="EMBL/GenBank/DDBJ databases">
        <title>Nocardioides sp. nov., isolated from Soil of Cynanchum wilfordii Hemsley rhizosphere.</title>
        <authorList>
            <person name="Lee J.-S."/>
            <person name="Suh M.K."/>
            <person name="Kim J.-S."/>
        </authorList>
    </citation>
    <scope>NUCLEOTIDE SEQUENCE</scope>
    <source>
        <strain evidence="2">KCTC 19275</strain>
    </source>
</reference>